<dbReference type="EMBL" id="JAOEGN010000005">
    <property type="protein sequence ID" value="MCU0104777.1"/>
    <property type="molecule type" value="Genomic_DNA"/>
</dbReference>
<evidence type="ECO:0000259" key="1">
    <source>
        <dbReference type="PROSITE" id="PS51704"/>
    </source>
</evidence>
<dbReference type="SUPFAM" id="SSF51695">
    <property type="entry name" value="PLC-like phosphodiesterases"/>
    <property type="match status" value="1"/>
</dbReference>
<accession>A0ABT2PYF2</accession>
<organism evidence="2 3">
    <name type="scientific">Paracholeplasma vituli</name>
    <dbReference type="NCBI Taxonomy" id="69473"/>
    <lineage>
        <taxon>Bacteria</taxon>
        <taxon>Bacillati</taxon>
        <taxon>Mycoplasmatota</taxon>
        <taxon>Mollicutes</taxon>
        <taxon>Acholeplasmatales</taxon>
        <taxon>Acholeplasmataceae</taxon>
        <taxon>Paracholeplasma</taxon>
    </lineage>
</organism>
<dbReference type="Gene3D" id="3.20.20.190">
    <property type="entry name" value="Phosphatidylinositol (PI) phosphodiesterase"/>
    <property type="match status" value="1"/>
</dbReference>
<dbReference type="PANTHER" id="PTHR46211">
    <property type="entry name" value="GLYCEROPHOSPHORYL DIESTER PHOSPHODIESTERASE"/>
    <property type="match status" value="1"/>
</dbReference>
<dbReference type="InterPro" id="IPR030395">
    <property type="entry name" value="GP_PDE_dom"/>
</dbReference>
<dbReference type="InterPro" id="IPR017946">
    <property type="entry name" value="PLC-like_Pdiesterase_TIM-brl"/>
</dbReference>
<dbReference type="PROSITE" id="PS51704">
    <property type="entry name" value="GP_PDE"/>
    <property type="match status" value="1"/>
</dbReference>
<dbReference type="PANTHER" id="PTHR46211:SF14">
    <property type="entry name" value="GLYCEROPHOSPHODIESTER PHOSPHODIESTERASE"/>
    <property type="match status" value="1"/>
</dbReference>
<evidence type="ECO:0000313" key="2">
    <source>
        <dbReference type="EMBL" id="MCU0104777.1"/>
    </source>
</evidence>
<comment type="caution">
    <text evidence="2">The sequence shown here is derived from an EMBL/GenBank/DDBJ whole genome shotgun (WGS) entry which is preliminary data.</text>
</comment>
<dbReference type="Proteomes" id="UP001209076">
    <property type="component" value="Unassembled WGS sequence"/>
</dbReference>
<sequence>MTFLRILKRIAIVILFVIGFFVILESSPKALSYQTENPWINHTNRPWIIPHGGAKALYPENTIYAFNQTSQYDVFEVDLTLTKDNILISHHDLDLRHDLLLEDLTEDLVIRNLTYQEIIDRIVANDYPYVRAFKDIEGQTPYATLTDQTILDQMLPMKLVDLFNTYPTKRYILEIKDVRTDEEDTFTIAANALLELIEVYNMKDRVMVSSFSDEVIEHFMALSNHEIHTSTATSETLKMVLLSAFSVDFLYRPKYAAMAIPIDSSLSDGQGKLIASLPSFIRSRIAREINGQWSTNLAQASLVNDAHRHNMSVIFWTVDDEADMRKLIKLGVDGIITDRPDRLEALYLELGI</sequence>
<name>A0ABT2PYF2_9MOLU</name>
<keyword evidence="3" id="KW-1185">Reference proteome</keyword>
<dbReference type="RefSeq" id="WP_262096027.1">
    <property type="nucleotide sequence ID" value="NZ_JAOEGN010000005.1"/>
</dbReference>
<dbReference type="Pfam" id="PF03009">
    <property type="entry name" value="GDPD"/>
    <property type="match status" value="1"/>
</dbReference>
<reference evidence="3" key="1">
    <citation type="submission" date="2023-07" db="EMBL/GenBank/DDBJ databases">
        <title>Novel Mycoplasma species identified in domestic and wild animals.</title>
        <authorList>
            <person name="Volokhov D.V."/>
            <person name="Furtak V.A."/>
            <person name="Zagorodnyaya T.A."/>
        </authorList>
    </citation>
    <scope>NUCLEOTIDE SEQUENCE [LARGE SCALE GENOMIC DNA]</scope>
    <source>
        <strain evidence="3">92-19</strain>
    </source>
</reference>
<evidence type="ECO:0000313" key="3">
    <source>
        <dbReference type="Proteomes" id="UP001209076"/>
    </source>
</evidence>
<proteinExistence type="predicted"/>
<gene>
    <name evidence="2" type="ORF">N7603_03815</name>
</gene>
<protein>
    <submittedName>
        <fullName evidence="2">Glycerophosphodiester phosphodiesterase family protein</fullName>
    </submittedName>
</protein>
<feature type="domain" description="GP-PDE" evidence="1">
    <location>
        <begin position="46"/>
        <end position="347"/>
    </location>
</feature>